<dbReference type="InterPro" id="IPR004548">
    <property type="entry name" value="PrfC"/>
</dbReference>
<reference evidence="4 5" key="1">
    <citation type="journal article" date="2011" name="PLoS Pathog.">
        <title>Dynamic evolution of pathogenicity revealed by sequencing and comparative genomics of 19 Pseudomonas syringae isolates.</title>
        <authorList>
            <person name="Baltrus D.A."/>
            <person name="Nishimura M.T."/>
            <person name="Romanchuk A."/>
            <person name="Chang J.H."/>
            <person name="Mukhtar M.S."/>
            <person name="Cherkis K."/>
            <person name="Roach J."/>
            <person name="Grant S.R."/>
            <person name="Jones C.D."/>
            <person name="Dangl J.L."/>
        </authorList>
    </citation>
    <scope>NUCLEOTIDE SEQUENCE [LARGE SCALE GENOMIC DNA]</scope>
    <source>
        <strain evidence="4 5">1704B</strain>
    </source>
</reference>
<dbReference type="InterPro" id="IPR027417">
    <property type="entry name" value="P-loop_NTPase"/>
</dbReference>
<dbReference type="GO" id="GO:0005829">
    <property type="term" value="C:cytosol"/>
    <property type="evidence" value="ECO:0007669"/>
    <property type="project" value="TreeGrafter"/>
</dbReference>
<evidence type="ECO:0000259" key="3">
    <source>
        <dbReference type="Pfam" id="PF22042"/>
    </source>
</evidence>
<keyword evidence="1" id="KW-0547">Nucleotide-binding</keyword>
<feature type="non-terminal residue" evidence="4">
    <location>
        <position position="93"/>
    </location>
</feature>
<name>F3GN79_PSESJ</name>
<evidence type="ECO:0000256" key="1">
    <source>
        <dbReference type="ARBA" id="ARBA00022741"/>
    </source>
</evidence>
<dbReference type="GO" id="GO:0003924">
    <property type="term" value="F:GTPase activity"/>
    <property type="evidence" value="ECO:0007669"/>
    <property type="project" value="InterPro"/>
</dbReference>
<evidence type="ECO:0000313" key="4">
    <source>
        <dbReference type="EMBL" id="EGH48532.1"/>
    </source>
</evidence>
<keyword evidence="5" id="KW-1185">Reference proteome</keyword>
<organism evidence="4 5">
    <name type="scientific">Pseudomonas syringae pv. pisi str. 1704B</name>
    <dbReference type="NCBI Taxonomy" id="629263"/>
    <lineage>
        <taxon>Bacteria</taxon>
        <taxon>Pseudomonadati</taxon>
        <taxon>Pseudomonadota</taxon>
        <taxon>Gammaproteobacteria</taxon>
        <taxon>Pseudomonadales</taxon>
        <taxon>Pseudomonadaceae</taxon>
        <taxon>Pseudomonas</taxon>
        <taxon>Pseudomonas syringae</taxon>
    </lineage>
</organism>
<dbReference type="PANTHER" id="PTHR43556">
    <property type="entry name" value="PEPTIDE CHAIN RELEASE FACTOR RF3"/>
    <property type="match status" value="1"/>
</dbReference>
<sequence>TETQKPLARVANERTVEPAEEKFSGFVFKIQANMDPKHRDRIAFMRICSGRYDKGMKMRHVRLGKDVRIGDALTFFSSEREQLEEAYAGDIIG</sequence>
<gene>
    <name evidence="4" type="primary">prfC</name>
    <name evidence="4" type="ORF">PSYPI_41975</name>
</gene>
<dbReference type="PANTHER" id="PTHR43556:SF2">
    <property type="entry name" value="PEPTIDE CHAIN RELEASE FACTOR RF3"/>
    <property type="match status" value="1"/>
</dbReference>
<evidence type="ECO:0000313" key="5">
    <source>
        <dbReference type="Proteomes" id="UP000004986"/>
    </source>
</evidence>
<dbReference type="Gene3D" id="3.40.50.300">
    <property type="entry name" value="P-loop containing nucleotide triphosphate hydrolases"/>
    <property type="match status" value="1"/>
</dbReference>
<proteinExistence type="predicted"/>
<protein>
    <submittedName>
        <fullName evidence="4">Peptide chain release factor 3</fullName>
    </submittedName>
</protein>
<keyword evidence="2" id="KW-0342">GTP-binding</keyword>
<dbReference type="GO" id="GO:0016150">
    <property type="term" value="F:translation release factor activity, codon nonspecific"/>
    <property type="evidence" value="ECO:0007669"/>
    <property type="project" value="TreeGrafter"/>
</dbReference>
<dbReference type="Proteomes" id="UP000004986">
    <property type="component" value="Unassembled WGS sequence"/>
</dbReference>
<dbReference type="Pfam" id="PF22042">
    <property type="entry name" value="EF-G_D2"/>
    <property type="match status" value="1"/>
</dbReference>
<feature type="domain" description="Elongation factor G-like" evidence="3">
    <location>
        <begin position="22"/>
        <end position="93"/>
    </location>
</feature>
<dbReference type="InterPro" id="IPR053905">
    <property type="entry name" value="EF-G-like_DII"/>
</dbReference>
<dbReference type="EMBL" id="AEAI01003216">
    <property type="protein sequence ID" value="EGH48532.1"/>
    <property type="molecule type" value="Genomic_DNA"/>
</dbReference>
<feature type="non-terminal residue" evidence="4">
    <location>
        <position position="1"/>
    </location>
</feature>
<evidence type="ECO:0000256" key="2">
    <source>
        <dbReference type="ARBA" id="ARBA00023134"/>
    </source>
</evidence>
<dbReference type="AlphaFoldDB" id="F3GN79"/>
<comment type="caution">
    <text evidence="4">The sequence shown here is derived from an EMBL/GenBank/DDBJ whole genome shotgun (WGS) entry which is preliminary data.</text>
</comment>
<dbReference type="InterPro" id="IPR009000">
    <property type="entry name" value="Transl_B-barrel_sf"/>
</dbReference>
<dbReference type="GO" id="GO:0005525">
    <property type="term" value="F:GTP binding"/>
    <property type="evidence" value="ECO:0007669"/>
    <property type="project" value="UniProtKB-KW"/>
</dbReference>
<dbReference type="SUPFAM" id="SSF50447">
    <property type="entry name" value="Translation proteins"/>
    <property type="match status" value="1"/>
</dbReference>
<accession>F3GN79</accession>